<evidence type="ECO:0000313" key="5">
    <source>
        <dbReference type="Proteomes" id="UP000078529"/>
    </source>
</evidence>
<evidence type="ECO:0000259" key="1">
    <source>
        <dbReference type="Pfam" id="PF13441"/>
    </source>
</evidence>
<dbReference type="RefSeq" id="WP_058598985.1">
    <property type="nucleotide sequence ID" value="NZ_LDPZ01000013.1"/>
</dbReference>
<feature type="domain" description="YMGG-like Gly-zipper" evidence="1">
    <location>
        <begin position="26"/>
        <end position="67"/>
    </location>
</feature>
<name>A0A175RCU3_9HYPH</name>
<dbReference type="Pfam" id="PF13441">
    <property type="entry name" value="Gly-zipper_YMGG"/>
    <property type="match status" value="1"/>
</dbReference>
<keyword evidence="5" id="KW-1185">Reference proteome</keyword>
<gene>
    <name evidence="2" type="ORF">NS226_06550</name>
    <name evidence="3" type="ORF">NS365_03995</name>
</gene>
<sequence length="81" mass="7649">MKTFVKTSLALGAVVMVTAGCTTTERTVGGALIGGAGGAVVGDAIGGSGGAVIGGLAGGTAGALIGRESGRRANNGYYRGY</sequence>
<evidence type="ECO:0000313" key="4">
    <source>
        <dbReference type="Proteomes" id="UP000078272"/>
    </source>
</evidence>
<reference evidence="4 5" key="1">
    <citation type="journal article" date="2016" name="Front. Microbiol.">
        <title>Genomic Resource of Rice Seed Associated Bacteria.</title>
        <authorList>
            <person name="Midha S."/>
            <person name="Bansal K."/>
            <person name="Sharma S."/>
            <person name="Kumar N."/>
            <person name="Patil P.P."/>
            <person name="Chaudhry V."/>
            <person name="Patil P.B."/>
        </authorList>
    </citation>
    <scope>NUCLEOTIDE SEQUENCE [LARGE SCALE GENOMIC DNA]</scope>
    <source>
        <strain evidence="2 4">NS226</strain>
        <strain evidence="3 5">NS365</strain>
    </source>
</reference>
<dbReference type="EMBL" id="LDPZ01000013">
    <property type="protein sequence ID" value="KTQ96775.1"/>
    <property type="molecule type" value="Genomic_DNA"/>
</dbReference>
<dbReference type="Proteomes" id="UP000078529">
    <property type="component" value="Unassembled WGS sequence"/>
</dbReference>
<organism evidence="2 4">
    <name type="scientific">Aureimonas ureilytica</name>
    <dbReference type="NCBI Taxonomy" id="401562"/>
    <lineage>
        <taxon>Bacteria</taxon>
        <taxon>Pseudomonadati</taxon>
        <taxon>Pseudomonadota</taxon>
        <taxon>Alphaproteobacteria</taxon>
        <taxon>Hyphomicrobiales</taxon>
        <taxon>Aurantimonadaceae</taxon>
        <taxon>Aureimonas</taxon>
    </lineage>
</organism>
<protein>
    <recommendedName>
        <fullName evidence="1">YMGG-like Gly-zipper domain-containing protein</fullName>
    </recommendedName>
</protein>
<dbReference type="EMBL" id="LDQA01000010">
    <property type="protein sequence ID" value="KTR07460.1"/>
    <property type="molecule type" value="Genomic_DNA"/>
</dbReference>
<evidence type="ECO:0000313" key="2">
    <source>
        <dbReference type="EMBL" id="KTQ96775.1"/>
    </source>
</evidence>
<accession>A0A175RCU3</accession>
<evidence type="ECO:0000313" key="3">
    <source>
        <dbReference type="EMBL" id="KTR07460.1"/>
    </source>
</evidence>
<dbReference type="Proteomes" id="UP000078272">
    <property type="component" value="Unassembled WGS sequence"/>
</dbReference>
<dbReference type="PATRIC" id="fig|401562.3.peg.599"/>
<proteinExistence type="predicted"/>
<dbReference type="STRING" id="401562.NS365_03995"/>
<dbReference type="AlphaFoldDB" id="A0A175RCU3"/>
<comment type="caution">
    <text evidence="2">The sequence shown here is derived from an EMBL/GenBank/DDBJ whole genome shotgun (WGS) entry which is preliminary data.</text>
</comment>
<dbReference type="InterPro" id="IPR027367">
    <property type="entry name" value="Gly-zipper_YMGG"/>
</dbReference>
<dbReference type="PROSITE" id="PS51257">
    <property type="entry name" value="PROKAR_LIPOPROTEIN"/>
    <property type="match status" value="1"/>
</dbReference>